<dbReference type="InterPro" id="IPR046938">
    <property type="entry name" value="DNA_clamp_sf"/>
</dbReference>
<evidence type="ECO:0000259" key="5">
    <source>
        <dbReference type="Pfam" id="PF00705"/>
    </source>
</evidence>
<keyword evidence="3" id="KW-0539">Nucleus</keyword>
<evidence type="ECO:0000313" key="7">
    <source>
        <dbReference type="EMBL" id="KAG5186467.1"/>
    </source>
</evidence>
<dbReference type="GO" id="GO:0006298">
    <property type="term" value="P:mismatch repair"/>
    <property type="evidence" value="ECO:0007669"/>
    <property type="project" value="TreeGrafter"/>
</dbReference>
<evidence type="ECO:0000256" key="3">
    <source>
        <dbReference type="RuleBase" id="RU000641"/>
    </source>
</evidence>
<dbReference type="GO" id="GO:0006275">
    <property type="term" value="P:regulation of DNA replication"/>
    <property type="evidence" value="ECO:0007669"/>
    <property type="project" value="InterPro"/>
</dbReference>
<sequence>METDAPEHDTKRNELGDVDDLPADCILMMRSTQTSQWRSIFDFVKDVTTEVPFKFDTEGLSIITLDPLKIALISVRAVTEFYYCKAPLNVGINVTVLYRLLRNLTSAGYVLEISMFQNETDVIHVQITNRDKRSVVRNKIKLLRLPDEVITIPSTTFDRVLSIPSSDLQRYIRELSSLSSKITVSSTRDELTLSAQGALGSSEITVRPTSSGVHFLFKDTEKHDEVVSARFYSRYLEKLCRPIDSSTEVFLKKGYPLVLRYNLATATIRVVIAPVNDDDES</sequence>
<dbReference type="SUPFAM" id="SSF55979">
    <property type="entry name" value="DNA clamp"/>
    <property type="match status" value="2"/>
</dbReference>
<dbReference type="EMBL" id="JAFCMP010000112">
    <property type="protein sequence ID" value="KAG5186467.1"/>
    <property type="molecule type" value="Genomic_DNA"/>
</dbReference>
<evidence type="ECO:0000256" key="1">
    <source>
        <dbReference type="ARBA" id="ARBA00010462"/>
    </source>
</evidence>
<keyword evidence="2 4" id="KW-0238">DNA-binding</keyword>
<dbReference type="GO" id="GO:0006272">
    <property type="term" value="P:leading strand elongation"/>
    <property type="evidence" value="ECO:0007669"/>
    <property type="project" value="TreeGrafter"/>
</dbReference>
<keyword evidence="4" id="KW-0235">DNA replication</keyword>
<dbReference type="InterPro" id="IPR000730">
    <property type="entry name" value="Pr_cel_nuc_antig"/>
</dbReference>
<dbReference type="GO" id="GO:0030337">
    <property type="term" value="F:DNA polymerase processivity factor activity"/>
    <property type="evidence" value="ECO:0007669"/>
    <property type="project" value="InterPro"/>
</dbReference>
<feature type="domain" description="Proliferating cell nuclear antigen PCNA N-terminal" evidence="5">
    <location>
        <begin position="30"/>
        <end position="144"/>
    </location>
</feature>
<comment type="caution">
    <text evidence="7">The sequence shown here is derived from an EMBL/GenBank/DDBJ whole genome shotgun (WGS) entry which is preliminary data.</text>
</comment>
<dbReference type="NCBIfam" id="TIGR00590">
    <property type="entry name" value="pcna"/>
    <property type="match status" value="1"/>
</dbReference>
<comment type="subcellular location">
    <subcellularLocation>
        <location evidence="3">Nucleus</location>
    </subcellularLocation>
</comment>
<evidence type="ECO:0000313" key="8">
    <source>
        <dbReference type="Proteomes" id="UP000664859"/>
    </source>
</evidence>
<evidence type="ECO:0000256" key="4">
    <source>
        <dbReference type="RuleBase" id="RU003671"/>
    </source>
</evidence>
<dbReference type="CDD" id="cd00577">
    <property type="entry name" value="PCNA"/>
    <property type="match status" value="1"/>
</dbReference>
<dbReference type="InterPro" id="IPR022649">
    <property type="entry name" value="Pr_cel_nuc_antig_C"/>
</dbReference>
<dbReference type="GO" id="GO:0043626">
    <property type="term" value="C:PCNA complex"/>
    <property type="evidence" value="ECO:0007669"/>
    <property type="project" value="TreeGrafter"/>
</dbReference>
<comment type="similarity">
    <text evidence="1 4">Belongs to the PCNA family.</text>
</comment>
<dbReference type="GO" id="GO:0003677">
    <property type="term" value="F:DNA binding"/>
    <property type="evidence" value="ECO:0007669"/>
    <property type="project" value="UniProtKB-KW"/>
</dbReference>
<comment type="function">
    <text evidence="3">This protein is an auxiliary protein of DNA polymerase delta and is involved in the control of eukaryotic DNA replication by increasing the polymerase's processivity during elongation of the leading strand.</text>
</comment>
<proteinExistence type="inferred from homology"/>
<evidence type="ECO:0000259" key="6">
    <source>
        <dbReference type="Pfam" id="PF02747"/>
    </source>
</evidence>
<dbReference type="Proteomes" id="UP000664859">
    <property type="component" value="Unassembled WGS sequence"/>
</dbReference>
<name>A0A835Z2Q5_9STRA</name>
<dbReference type="Gene3D" id="3.70.10.10">
    <property type="match status" value="1"/>
</dbReference>
<dbReference type="Pfam" id="PF00705">
    <property type="entry name" value="PCNA_N"/>
    <property type="match status" value="1"/>
</dbReference>
<dbReference type="AlphaFoldDB" id="A0A835Z2Q5"/>
<dbReference type="PANTHER" id="PTHR11352:SF0">
    <property type="entry name" value="PROLIFERATING CELL NUCLEAR ANTIGEN"/>
    <property type="match status" value="1"/>
</dbReference>
<keyword evidence="8" id="KW-1185">Reference proteome</keyword>
<dbReference type="Pfam" id="PF02747">
    <property type="entry name" value="PCNA_C"/>
    <property type="match status" value="1"/>
</dbReference>
<dbReference type="PANTHER" id="PTHR11352">
    <property type="entry name" value="PROLIFERATING CELL NUCLEAR ANTIGEN"/>
    <property type="match status" value="1"/>
</dbReference>
<organism evidence="7 8">
    <name type="scientific">Tribonema minus</name>
    <dbReference type="NCBI Taxonomy" id="303371"/>
    <lineage>
        <taxon>Eukaryota</taxon>
        <taxon>Sar</taxon>
        <taxon>Stramenopiles</taxon>
        <taxon>Ochrophyta</taxon>
        <taxon>PX clade</taxon>
        <taxon>Xanthophyceae</taxon>
        <taxon>Tribonematales</taxon>
        <taxon>Tribonemataceae</taxon>
        <taxon>Tribonema</taxon>
    </lineage>
</organism>
<feature type="domain" description="Proliferating cell nuclear antigen PCNA C-terminal" evidence="6">
    <location>
        <begin position="152"/>
        <end position="272"/>
    </location>
</feature>
<dbReference type="OrthoDB" id="534348at2759"/>
<dbReference type="GO" id="GO:0019985">
    <property type="term" value="P:translesion synthesis"/>
    <property type="evidence" value="ECO:0007669"/>
    <property type="project" value="TreeGrafter"/>
</dbReference>
<reference evidence="7" key="1">
    <citation type="submission" date="2021-02" db="EMBL/GenBank/DDBJ databases">
        <title>First Annotated Genome of the Yellow-green Alga Tribonema minus.</title>
        <authorList>
            <person name="Mahan K.M."/>
        </authorList>
    </citation>
    <scope>NUCLEOTIDE SEQUENCE</scope>
    <source>
        <strain evidence="7">UTEX B ZZ1240</strain>
    </source>
</reference>
<protein>
    <recommendedName>
        <fullName evidence="3">DNA sliding clamp PCNA</fullName>
    </recommendedName>
</protein>
<accession>A0A835Z2Q5</accession>
<dbReference type="InterPro" id="IPR022648">
    <property type="entry name" value="Pr_cel_nuc_antig_N"/>
</dbReference>
<gene>
    <name evidence="7" type="ORF">JKP88DRAFT_241075</name>
</gene>
<evidence type="ECO:0000256" key="2">
    <source>
        <dbReference type="ARBA" id="ARBA00023125"/>
    </source>
</evidence>
<dbReference type="PRINTS" id="PR00339">
    <property type="entry name" value="PCNACYCLIN"/>
</dbReference>